<name>A0A227KQS5_9BURK</name>
<dbReference type="GeneID" id="78363067"/>
<dbReference type="AlphaFoldDB" id="A0A227KQS5"/>
<dbReference type="RefSeq" id="WP_066590766.1">
    <property type="nucleotide sequence ID" value="NZ_CP065313.1"/>
</dbReference>
<gene>
    <name evidence="1" type="ORF">ADH67_00830</name>
</gene>
<dbReference type="Proteomes" id="UP000214610">
    <property type="component" value="Unassembled WGS sequence"/>
</dbReference>
<proteinExistence type="predicted"/>
<evidence type="ECO:0000313" key="1">
    <source>
        <dbReference type="EMBL" id="OXE50879.1"/>
    </source>
</evidence>
<protein>
    <submittedName>
        <fullName evidence="1">Uncharacterized protein</fullName>
    </submittedName>
</protein>
<sequence>MKTSSKTATLSADRTAISLLGISKQELRNLKETDHQTFVELRTFLLESQLEAKRIEGLTRLAIKRLNSL</sequence>
<comment type="caution">
    <text evidence="1">The sequence shown here is derived from an EMBL/GenBank/DDBJ whole genome shotgun (WGS) entry which is preliminary data.</text>
</comment>
<dbReference type="EMBL" id="NHMP01000001">
    <property type="protein sequence ID" value="OXE50879.1"/>
    <property type="molecule type" value="Genomic_DNA"/>
</dbReference>
<reference evidence="2" key="1">
    <citation type="submission" date="2017-05" db="EMBL/GenBank/DDBJ databases">
        <title>Improved OligoMM genomes.</title>
        <authorList>
            <person name="Garzetti D."/>
        </authorList>
    </citation>
    <scope>NUCLEOTIDE SEQUENCE [LARGE SCALE GENOMIC DNA]</scope>
    <source>
        <strain evidence="2">YL45</strain>
    </source>
</reference>
<accession>A0A227KQS5</accession>
<evidence type="ECO:0000313" key="2">
    <source>
        <dbReference type="Proteomes" id="UP000214610"/>
    </source>
</evidence>
<keyword evidence="2" id="KW-1185">Reference proteome</keyword>
<organism evidence="1 2">
    <name type="scientific">Turicimonas muris</name>
    <dbReference type="NCBI Taxonomy" id="1796652"/>
    <lineage>
        <taxon>Bacteria</taxon>
        <taxon>Pseudomonadati</taxon>
        <taxon>Pseudomonadota</taxon>
        <taxon>Betaproteobacteria</taxon>
        <taxon>Burkholderiales</taxon>
        <taxon>Sutterellaceae</taxon>
        <taxon>Turicimonas</taxon>
    </lineage>
</organism>